<accession>A0ABU8Q7L7</accession>
<evidence type="ECO:0000313" key="3">
    <source>
        <dbReference type="Proteomes" id="UP001380365"/>
    </source>
</evidence>
<dbReference type="Gene3D" id="1.10.260.40">
    <property type="entry name" value="lambda repressor-like DNA-binding domains"/>
    <property type="match status" value="1"/>
</dbReference>
<keyword evidence="3" id="KW-1185">Reference proteome</keyword>
<dbReference type="EMBL" id="JBBGZA010000001">
    <property type="protein sequence ID" value="MEJ5095528.1"/>
    <property type="molecule type" value="Genomic_DNA"/>
</dbReference>
<feature type="region of interest" description="Disordered" evidence="1">
    <location>
        <begin position="1"/>
        <end position="31"/>
    </location>
</feature>
<gene>
    <name evidence="2" type="ORF">WH159_13385</name>
</gene>
<sequence>MPHDSQSPESSGSAAPAHARRAAVHATMRSRGQTIASWADEHGYSRRTVYHVLSGRLQGHFGISHNIAVRLGLKAGEVDPAAEPAALAQDQGGRV</sequence>
<protein>
    <submittedName>
        <fullName evidence="2">DNA-binding protein</fullName>
    </submittedName>
</protein>
<dbReference type="InterPro" id="IPR010982">
    <property type="entry name" value="Lambda_DNA-bd_dom_sf"/>
</dbReference>
<proteinExistence type="predicted"/>
<dbReference type="NCBIfam" id="TIGR04111">
    <property type="entry name" value="BcepMu_gp16"/>
    <property type="match status" value="1"/>
</dbReference>
<evidence type="ECO:0000256" key="1">
    <source>
        <dbReference type="SAM" id="MobiDB-lite"/>
    </source>
</evidence>
<dbReference type="InterPro" id="IPR026365">
    <property type="entry name" value="BcepMu_gp16"/>
</dbReference>
<evidence type="ECO:0000313" key="2">
    <source>
        <dbReference type="EMBL" id="MEJ5095528.1"/>
    </source>
</evidence>
<reference evidence="2 3" key="1">
    <citation type="submission" date="2023-12" db="EMBL/GenBank/DDBJ databases">
        <title>Gut-associated functions are favored during microbiome assembly across C. elegans life.</title>
        <authorList>
            <person name="Zimmermann J."/>
        </authorList>
    </citation>
    <scope>NUCLEOTIDE SEQUENCE [LARGE SCALE GENOMIC DNA]</scope>
    <source>
        <strain evidence="2 3">JUb134</strain>
    </source>
</reference>
<feature type="compositionally biased region" description="Polar residues" evidence="1">
    <location>
        <begin position="1"/>
        <end position="13"/>
    </location>
</feature>
<comment type="caution">
    <text evidence="2">The sequence shown here is derived from an EMBL/GenBank/DDBJ whole genome shotgun (WGS) entry which is preliminary data.</text>
</comment>
<keyword evidence="2" id="KW-0238">DNA-binding</keyword>
<organism evidence="2 3">
    <name type="scientific">Sphingomonas molluscorum</name>
    <dbReference type="NCBI Taxonomy" id="418184"/>
    <lineage>
        <taxon>Bacteria</taxon>
        <taxon>Pseudomonadati</taxon>
        <taxon>Pseudomonadota</taxon>
        <taxon>Alphaproteobacteria</taxon>
        <taxon>Sphingomonadales</taxon>
        <taxon>Sphingomonadaceae</taxon>
        <taxon>Sphingomonas</taxon>
    </lineage>
</organism>
<name>A0ABU8Q7L7_9SPHN</name>
<dbReference type="GO" id="GO:0003677">
    <property type="term" value="F:DNA binding"/>
    <property type="evidence" value="ECO:0007669"/>
    <property type="project" value="UniProtKB-KW"/>
</dbReference>
<dbReference type="Proteomes" id="UP001380365">
    <property type="component" value="Unassembled WGS sequence"/>
</dbReference>
<dbReference type="RefSeq" id="WP_239555483.1">
    <property type="nucleotide sequence ID" value="NZ_JBBGZA010000001.1"/>
</dbReference>